<reference evidence="1 2" key="1">
    <citation type="submission" date="2023-09" db="EMBL/GenBank/DDBJ databases">
        <authorList>
            <person name="Rey-Velasco X."/>
        </authorList>
    </citation>
    <scope>NUCLEOTIDE SEQUENCE [LARGE SCALE GENOMIC DNA]</scope>
    <source>
        <strain evidence="1 2">P117</strain>
    </source>
</reference>
<sequence length="105" mass="12062">MSELDINSQHIAQLQHMGIDLYSLHKTLNVIDFRWLDDVLSLLDTYLSISKDSTGERVSIFSLSFGHSSISLNLDDKQLQLPDTTLLSESDFKRQVWQTIKHLSK</sequence>
<accession>A0ABU2ZR08</accession>
<protein>
    <submittedName>
        <fullName evidence="1">Uncharacterized protein</fullName>
    </submittedName>
</protein>
<evidence type="ECO:0000313" key="1">
    <source>
        <dbReference type="EMBL" id="MDT0593887.1"/>
    </source>
</evidence>
<proteinExistence type="predicted"/>
<name>A0ABU2ZR08_9ALTE</name>
<dbReference type="Proteomes" id="UP001253545">
    <property type="component" value="Unassembled WGS sequence"/>
</dbReference>
<dbReference type="EMBL" id="JAVRHX010000001">
    <property type="protein sequence ID" value="MDT0593887.1"/>
    <property type="molecule type" value="Genomic_DNA"/>
</dbReference>
<evidence type="ECO:0000313" key="2">
    <source>
        <dbReference type="Proteomes" id="UP001253545"/>
    </source>
</evidence>
<comment type="caution">
    <text evidence="1">The sequence shown here is derived from an EMBL/GenBank/DDBJ whole genome shotgun (WGS) entry which is preliminary data.</text>
</comment>
<gene>
    <name evidence="1" type="ORF">RM552_03400</name>
</gene>
<keyword evidence="2" id="KW-1185">Reference proteome</keyword>
<organism evidence="1 2">
    <name type="scientific">Glaciecola petra</name>
    <dbReference type="NCBI Taxonomy" id="3075602"/>
    <lineage>
        <taxon>Bacteria</taxon>
        <taxon>Pseudomonadati</taxon>
        <taxon>Pseudomonadota</taxon>
        <taxon>Gammaproteobacteria</taxon>
        <taxon>Alteromonadales</taxon>
        <taxon>Alteromonadaceae</taxon>
        <taxon>Glaciecola</taxon>
    </lineage>
</organism>
<dbReference type="RefSeq" id="WP_311367382.1">
    <property type="nucleotide sequence ID" value="NZ_JAVRHX010000001.1"/>
</dbReference>